<evidence type="ECO:0000313" key="1">
    <source>
        <dbReference type="EMBL" id="JAD66248.1"/>
    </source>
</evidence>
<reference evidence="1" key="1">
    <citation type="submission" date="2014-09" db="EMBL/GenBank/DDBJ databases">
        <authorList>
            <person name="Magalhaes I.L.F."/>
            <person name="Oliveira U."/>
            <person name="Santos F.R."/>
            <person name="Vidigal T.H.D.A."/>
            <person name="Brescovit A.D."/>
            <person name="Santos A.J."/>
        </authorList>
    </citation>
    <scope>NUCLEOTIDE SEQUENCE</scope>
    <source>
        <tissue evidence="1">Shoot tissue taken approximately 20 cm above the soil surface</tissue>
    </source>
</reference>
<sequence>MMQPDIPNIEPKKKFLVQPIQTKDPMCTALGLYDLAKLIQRNLNFIFFLTKHPSHLQK</sequence>
<dbReference type="EMBL" id="GBRH01231647">
    <property type="protein sequence ID" value="JAD66248.1"/>
    <property type="molecule type" value="Transcribed_RNA"/>
</dbReference>
<protein>
    <submittedName>
        <fullName evidence="1">Uncharacterized protein</fullName>
    </submittedName>
</protein>
<name>A0A0A9BVM1_ARUDO</name>
<dbReference type="AlphaFoldDB" id="A0A0A9BVM1"/>
<proteinExistence type="predicted"/>
<organism evidence="1">
    <name type="scientific">Arundo donax</name>
    <name type="common">Giant reed</name>
    <name type="synonym">Donax arundinaceus</name>
    <dbReference type="NCBI Taxonomy" id="35708"/>
    <lineage>
        <taxon>Eukaryota</taxon>
        <taxon>Viridiplantae</taxon>
        <taxon>Streptophyta</taxon>
        <taxon>Embryophyta</taxon>
        <taxon>Tracheophyta</taxon>
        <taxon>Spermatophyta</taxon>
        <taxon>Magnoliopsida</taxon>
        <taxon>Liliopsida</taxon>
        <taxon>Poales</taxon>
        <taxon>Poaceae</taxon>
        <taxon>PACMAD clade</taxon>
        <taxon>Arundinoideae</taxon>
        <taxon>Arundineae</taxon>
        <taxon>Arundo</taxon>
    </lineage>
</organism>
<reference evidence="1" key="2">
    <citation type="journal article" date="2015" name="Data Brief">
        <title>Shoot transcriptome of the giant reed, Arundo donax.</title>
        <authorList>
            <person name="Barrero R.A."/>
            <person name="Guerrero F.D."/>
            <person name="Moolhuijzen P."/>
            <person name="Goolsby J.A."/>
            <person name="Tidwell J."/>
            <person name="Bellgard S.E."/>
            <person name="Bellgard M.I."/>
        </authorList>
    </citation>
    <scope>NUCLEOTIDE SEQUENCE</scope>
    <source>
        <tissue evidence="1">Shoot tissue taken approximately 20 cm above the soil surface</tissue>
    </source>
</reference>
<accession>A0A0A9BVM1</accession>